<dbReference type="RefSeq" id="WP_379903609.1">
    <property type="nucleotide sequence ID" value="NZ_JBHRTR010000031.1"/>
</dbReference>
<gene>
    <name evidence="6" type="ORF">ACFOGJ_19430</name>
</gene>
<dbReference type="PANTHER" id="PTHR10067">
    <property type="entry name" value="PHOSPHATIDYLSERINE DECARBOXYLASE"/>
    <property type="match status" value="1"/>
</dbReference>
<reference evidence="7" key="1">
    <citation type="journal article" date="2019" name="Int. J. Syst. Evol. Microbiol.">
        <title>The Global Catalogue of Microorganisms (GCM) 10K type strain sequencing project: providing services to taxonomists for standard genome sequencing and annotation.</title>
        <authorList>
            <consortium name="The Broad Institute Genomics Platform"/>
            <consortium name="The Broad Institute Genome Sequencing Center for Infectious Disease"/>
            <person name="Wu L."/>
            <person name="Ma J."/>
        </authorList>
    </citation>
    <scope>NUCLEOTIDE SEQUENCE [LARGE SCALE GENOMIC DNA]</scope>
    <source>
        <strain evidence="7">KCTC 42964</strain>
    </source>
</reference>
<keyword evidence="3" id="KW-0456">Lyase</keyword>
<protein>
    <submittedName>
        <fullName evidence="6">Phosphatidylserine decarboxylase</fullName>
    </submittedName>
</protein>
<evidence type="ECO:0000313" key="6">
    <source>
        <dbReference type="EMBL" id="MFC3229428.1"/>
    </source>
</evidence>
<evidence type="ECO:0000256" key="5">
    <source>
        <dbReference type="SAM" id="SignalP"/>
    </source>
</evidence>
<keyword evidence="1" id="KW-0210">Decarboxylase</keyword>
<feature type="chain" id="PRO_5045101594" evidence="5">
    <location>
        <begin position="28"/>
        <end position="470"/>
    </location>
</feature>
<dbReference type="InterPro" id="IPR003817">
    <property type="entry name" value="PS_Dcarbxylase"/>
</dbReference>
<evidence type="ECO:0000313" key="7">
    <source>
        <dbReference type="Proteomes" id="UP001595528"/>
    </source>
</evidence>
<proteinExistence type="predicted"/>
<sequence length="470" mass="50724">MTRRNLAGLLVLIVLVSGPGLHGPAAAASPCQRSLDYLADRYAAEPQTRAAFQAAYDGLQPLPPGYSYGGSGANPWTAAGDGEGLAKAVGRFYAQVCTTLPQIVGDSDNALDSIQYFAWLYYHNKAGQRLVQGIDPVDPARKLPSVATFLQMFLEDYKAFMDSPQSTGQVAEWIADPRIEIEDYRRTRAAEYESWNAFFARNLKGDPATGYPSRPVTMPDRDYVVVAPTDCIMNPLVQVVVKDAQPVERRLLENPLQRDTVLDVKGIPLSVDELLGDAPDALKAKFVGATGLACVLMPNTYHHFHSPVDGTIRYAQIVEAGSPGAAGVFGYIDWPNWVPLDGNVGRPGTDFSQFQGFTRGVIVIEVEYANLPGREPAMLKGHVASIPVGLDTVGSVVFHDGVTEGARVKKGVTPFGNFFFGGSLDIMLFSPIEGADGAEMLSPAVQVRMGNQIGILNTPQPAPRTPWTPD</sequence>
<organism evidence="6 7">
    <name type="scientific">Marinibaculum pumilum</name>
    <dbReference type="NCBI Taxonomy" id="1766165"/>
    <lineage>
        <taxon>Bacteria</taxon>
        <taxon>Pseudomonadati</taxon>
        <taxon>Pseudomonadota</taxon>
        <taxon>Alphaproteobacteria</taxon>
        <taxon>Rhodospirillales</taxon>
        <taxon>Rhodospirillaceae</taxon>
        <taxon>Marinibaculum</taxon>
    </lineage>
</organism>
<keyword evidence="4" id="KW-0670">Pyruvate</keyword>
<feature type="signal peptide" evidence="5">
    <location>
        <begin position="1"/>
        <end position="27"/>
    </location>
</feature>
<dbReference type="Proteomes" id="UP001595528">
    <property type="component" value="Unassembled WGS sequence"/>
</dbReference>
<evidence type="ECO:0000256" key="2">
    <source>
        <dbReference type="ARBA" id="ARBA00023145"/>
    </source>
</evidence>
<evidence type="ECO:0000256" key="4">
    <source>
        <dbReference type="ARBA" id="ARBA00023317"/>
    </source>
</evidence>
<keyword evidence="2" id="KW-0865">Zymogen</keyword>
<keyword evidence="7" id="KW-1185">Reference proteome</keyword>
<dbReference type="EMBL" id="JBHRTR010000031">
    <property type="protein sequence ID" value="MFC3229428.1"/>
    <property type="molecule type" value="Genomic_DNA"/>
</dbReference>
<name>A0ABV7L476_9PROT</name>
<evidence type="ECO:0000256" key="1">
    <source>
        <dbReference type="ARBA" id="ARBA00022793"/>
    </source>
</evidence>
<evidence type="ECO:0000256" key="3">
    <source>
        <dbReference type="ARBA" id="ARBA00023239"/>
    </source>
</evidence>
<keyword evidence="5" id="KW-0732">Signal</keyword>
<dbReference type="Pfam" id="PF02666">
    <property type="entry name" value="PS_Dcarbxylase"/>
    <property type="match status" value="1"/>
</dbReference>
<comment type="caution">
    <text evidence="6">The sequence shown here is derived from an EMBL/GenBank/DDBJ whole genome shotgun (WGS) entry which is preliminary data.</text>
</comment>
<accession>A0ABV7L476</accession>